<dbReference type="EnsemblMetazoa" id="G26806.4">
    <property type="protein sequence ID" value="G26806.4:cds"/>
    <property type="gene ID" value="G26806"/>
</dbReference>
<reference evidence="3" key="1">
    <citation type="submission" date="2022-08" db="UniProtKB">
        <authorList>
            <consortium name="EnsemblMetazoa"/>
        </authorList>
    </citation>
    <scope>IDENTIFICATION</scope>
    <source>
        <strain evidence="3">05x7-T-G4-1.051#20</strain>
    </source>
</reference>
<feature type="region of interest" description="Disordered" evidence="1">
    <location>
        <begin position="177"/>
        <end position="234"/>
    </location>
</feature>
<dbReference type="AlphaFoldDB" id="A0A8W8L7B5"/>
<name>A0A8W8L7B5_MAGGI</name>
<keyword evidence="2" id="KW-0812">Transmembrane</keyword>
<feature type="transmembrane region" description="Helical" evidence="2">
    <location>
        <begin position="12"/>
        <end position="32"/>
    </location>
</feature>
<evidence type="ECO:0000313" key="4">
    <source>
        <dbReference type="Proteomes" id="UP000005408"/>
    </source>
</evidence>
<proteinExistence type="predicted"/>
<feature type="compositionally biased region" description="Basic residues" evidence="1">
    <location>
        <begin position="223"/>
        <end position="234"/>
    </location>
</feature>
<evidence type="ECO:0000256" key="1">
    <source>
        <dbReference type="SAM" id="MobiDB-lite"/>
    </source>
</evidence>
<evidence type="ECO:0000256" key="2">
    <source>
        <dbReference type="SAM" id="Phobius"/>
    </source>
</evidence>
<keyword evidence="2" id="KW-1133">Transmembrane helix</keyword>
<evidence type="ECO:0000313" key="3">
    <source>
        <dbReference type="EnsemblMetazoa" id="G26806.4:cds"/>
    </source>
</evidence>
<organism evidence="3 4">
    <name type="scientific">Magallana gigas</name>
    <name type="common">Pacific oyster</name>
    <name type="synonym">Crassostrea gigas</name>
    <dbReference type="NCBI Taxonomy" id="29159"/>
    <lineage>
        <taxon>Eukaryota</taxon>
        <taxon>Metazoa</taxon>
        <taxon>Spiralia</taxon>
        <taxon>Lophotrochozoa</taxon>
        <taxon>Mollusca</taxon>
        <taxon>Bivalvia</taxon>
        <taxon>Autobranchia</taxon>
        <taxon>Pteriomorphia</taxon>
        <taxon>Ostreida</taxon>
        <taxon>Ostreoidea</taxon>
        <taxon>Ostreidae</taxon>
        <taxon>Magallana</taxon>
    </lineage>
</organism>
<keyword evidence="4" id="KW-1185">Reference proteome</keyword>
<keyword evidence="2" id="KW-0472">Membrane</keyword>
<dbReference type="Proteomes" id="UP000005408">
    <property type="component" value="Unassembled WGS sequence"/>
</dbReference>
<feature type="compositionally biased region" description="Polar residues" evidence="1">
    <location>
        <begin position="199"/>
        <end position="214"/>
    </location>
</feature>
<protein>
    <submittedName>
        <fullName evidence="3">Uncharacterized protein</fullName>
    </submittedName>
</protein>
<accession>A0A8W8L7B5</accession>
<sequence length="375" mass="43594">MHDLQPGKAFLYWIPTLAIFLIMTIFLILSFLRYRLKKERGRQCQRDYLELAFATKRPRIGALSCHTHGHHWTELMQSFSVNQIRNIMREYHADHQQHFGKTYAISSKRKLVFLNKFSVDFDILKEFYILETVEEESDRNSAGYENDVFYSPAKYDIPPAHLDNDRYYDQLSKNLQKDKPQHYMGHSEISSSEEIAKENNPTQGNPYYDQSFSVANEKPRTSEKRHKKHKKKKILSFDTRRDKENDAGLKELKIPNSTIKSPISLSPVHFNTNQGTGNPAFTVDIDCLSDSKPHEGTLITHGINPSHSAGKIDNQNLPSANQYYSCARKPLYDEYETQPVKAKSDLGDRWRSLPERPHQERLFWLSTCDVPQTPI</sequence>